<proteinExistence type="predicted"/>
<dbReference type="PANTHER" id="PTHR34203">
    <property type="entry name" value="METHYLTRANSFERASE, FKBM FAMILY PROTEIN"/>
    <property type="match status" value="1"/>
</dbReference>
<organism evidence="3 4">
    <name type="scientific">Dreissena polymorpha</name>
    <name type="common">Zebra mussel</name>
    <name type="synonym">Mytilus polymorpha</name>
    <dbReference type="NCBI Taxonomy" id="45954"/>
    <lineage>
        <taxon>Eukaryota</taxon>
        <taxon>Metazoa</taxon>
        <taxon>Spiralia</taxon>
        <taxon>Lophotrochozoa</taxon>
        <taxon>Mollusca</taxon>
        <taxon>Bivalvia</taxon>
        <taxon>Autobranchia</taxon>
        <taxon>Heteroconchia</taxon>
        <taxon>Euheterodonta</taxon>
        <taxon>Imparidentia</taxon>
        <taxon>Neoheterodontei</taxon>
        <taxon>Myida</taxon>
        <taxon>Dreissenoidea</taxon>
        <taxon>Dreissenidae</taxon>
        <taxon>Dreissena</taxon>
    </lineage>
</organism>
<dbReference type="SUPFAM" id="SSF53335">
    <property type="entry name" value="S-adenosyl-L-methionine-dependent methyltransferases"/>
    <property type="match status" value="1"/>
</dbReference>
<dbReference type="InterPro" id="IPR052514">
    <property type="entry name" value="SAM-dependent_MTase"/>
</dbReference>
<keyword evidence="1" id="KW-1133">Transmembrane helix</keyword>
<feature type="domain" description="Methyltransferase FkbM" evidence="2">
    <location>
        <begin position="183"/>
        <end position="329"/>
    </location>
</feature>
<keyword evidence="1" id="KW-0472">Membrane</keyword>
<name>A0A9D4CCT6_DREPO</name>
<evidence type="ECO:0000313" key="3">
    <source>
        <dbReference type="EMBL" id="KAH3721078.1"/>
    </source>
</evidence>
<keyword evidence="1" id="KW-0812">Transmembrane</keyword>
<dbReference type="NCBIfam" id="TIGR01444">
    <property type="entry name" value="fkbM_fam"/>
    <property type="match status" value="1"/>
</dbReference>
<dbReference type="PANTHER" id="PTHR34203:SF15">
    <property type="entry name" value="SLL1173 PROTEIN"/>
    <property type="match status" value="1"/>
</dbReference>
<accession>A0A9D4CCT6</accession>
<dbReference type="Pfam" id="PF05050">
    <property type="entry name" value="Methyltransf_21"/>
    <property type="match status" value="1"/>
</dbReference>
<dbReference type="InterPro" id="IPR029063">
    <property type="entry name" value="SAM-dependent_MTases_sf"/>
</dbReference>
<feature type="transmembrane region" description="Helical" evidence="1">
    <location>
        <begin position="6"/>
        <end position="28"/>
    </location>
</feature>
<dbReference type="Gene3D" id="3.40.50.150">
    <property type="entry name" value="Vaccinia Virus protein VP39"/>
    <property type="match status" value="1"/>
</dbReference>
<evidence type="ECO:0000313" key="4">
    <source>
        <dbReference type="Proteomes" id="UP000828390"/>
    </source>
</evidence>
<reference evidence="3" key="1">
    <citation type="journal article" date="2019" name="bioRxiv">
        <title>The Genome of the Zebra Mussel, Dreissena polymorpha: A Resource for Invasive Species Research.</title>
        <authorList>
            <person name="McCartney M.A."/>
            <person name="Auch B."/>
            <person name="Kono T."/>
            <person name="Mallez S."/>
            <person name="Zhang Y."/>
            <person name="Obille A."/>
            <person name="Becker A."/>
            <person name="Abrahante J.E."/>
            <person name="Garbe J."/>
            <person name="Badalamenti J.P."/>
            <person name="Herman A."/>
            <person name="Mangelson H."/>
            <person name="Liachko I."/>
            <person name="Sullivan S."/>
            <person name="Sone E.D."/>
            <person name="Koren S."/>
            <person name="Silverstein K.A.T."/>
            <person name="Beckman K.B."/>
            <person name="Gohl D.M."/>
        </authorList>
    </citation>
    <scope>NUCLEOTIDE SEQUENCE</scope>
    <source>
        <strain evidence="3">Duluth1</strain>
        <tissue evidence="3">Whole animal</tissue>
    </source>
</reference>
<reference evidence="3" key="2">
    <citation type="submission" date="2020-11" db="EMBL/GenBank/DDBJ databases">
        <authorList>
            <person name="McCartney M.A."/>
            <person name="Auch B."/>
            <person name="Kono T."/>
            <person name="Mallez S."/>
            <person name="Becker A."/>
            <person name="Gohl D.M."/>
            <person name="Silverstein K.A.T."/>
            <person name="Koren S."/>
            <person name="Bechman K.B."/>
            <person name="Herman A."/>
            <person name="Abrahante J.E."/>
            <person name="Garbe J."/>
        </authorList>
    </citation>
    <scope>NUCLEOTIDE SEQUENCE</scope>
    <source>
        <strain evidence="3">Duluth1</strain>
        <tissue evidence="3">Whole animal</tissue>
    </source>
</reference>
<dbReference type="AlphaFoldDB" id="A0A9D4CCT6"/>
<gene>
    <name evidence="3" type="ORF">DPMN_063993</name>
</gene>
<protein>
    <recommendedName>
        <fullName evidence="2">Methyltransferase FkbM domain-containing protein</fullName>
    </recommendedName>
</protein>
<dbReference type="InterPro" id="IPR006342">
    <property type="entry name" value="FkbM_mtfrase"/>
</dbReference>
<dbReference type="Proteomes" id="UP000828390">
    <property type="component" value="Unassembled WGS sequence"/>
</dbReference>
<evidence type="ECO:0000256" key="1">
    <source>
        <dbReference type="SAM" id="Phobius"/>
    </source>
</evidence>
<dbReference type="EMBL" id="JAIWYP010000013">
    <property type="protein sequence ID" value="KAH3721078.1"/>
    <property type="molecule type" value="Genomic_DNA"/>
</dbReference>
<evidence type="ECO:0000259" key="2">
    <source>
        <dbReference type="Pfam" id="PF05050"/>
    </source>
</evidence>
<sequence>MNYSKFIKQLVFVFILGCTAIVSLHVMYKPFLNSALFAKYIDSSSSASVKEINKDLSEVLKYNEFNTSQVRSTPVTPRTDKYKHTCLDGFSNCVRIFDTSVDYSQVKQIHKCVALRIPSLANTPICVYDPKIDIYVSKSIITGGNWEGGNILTVIEILRRNPNLLFLDLGCNVGVYTLSIANAGRNVTALDANRKNLEMLTTSLRKGNLTNMVTLIWNALSDKAETVGFKEDLKNIGGLQMLSGVSDAGAVSDEKSSVSIVLDDLVPMFRNKSVFIKMDIETYELKAMLGGKTFFEEVNIKFLFMEWFHHKDNGVGTGIIQFMTERGYQPFNPSQTSFPLKIENRKSWSGDIVWIK</sequence>
<comment type="caution">
    <text evidence="3">The sequence shown here is derived from an EMBL/GenBank/DDBJ whole genome shotgun (WGS) entry which is preliminary data.</text>
</comment>
<keyword evidence="4" id="KW-1185">Reference proteome</keyword>